<name>A0ABQ9HSL1_9NEOP</name>
<keyword evidence="2" id="KW-1185">Reference proteome</keyword>
<sequence>MNKLLGEEISSHILFIHAIGGHDSTSRQFGIDKGTVLMKLLKDEFFSEQAKVFSDESADKDKINKAGENALV</sequence>
<organism evidence="1 2">
    <name type="scientific">Dryococelus australis</name>
    <dbReference type="NCBI Taxonomy" id="614101"/>
    <lineage>
        <taxon>Eukaryota</taxon>
        <taxon>Metazoa</taxon>
        <taxon>Ecdysozoa</taxon>
        <taxon>Arthropoda</taxon>
        <taxon>Hexapoda</taxon>
        <taxon>Insecta</taxon>
        <taxon>Pterygota</taxon>
        <taxon>Neoptera</taxon>
        <taxon>Polyneoptera</taxon>
        <taxon>Phasmatodea</taxon>
        <taxon>Verophasmatodea</taxon>
        <taxon>Anareolatae</taxon>
        <taxon>Phasmatidae</taxon>
        <taxon>Eurycanthinae</taxon>
        <taxon>Dryococelus</taxon>
    </lineage>
</organism>
<protein>
    <submittedName>
        <fullName evidence="1">Uncharacterized protein</fullName>
    </submittedName>
</protein>
<evidence type="ECO:0000313" key="2">
    <source>
        <dbReference type="Proteomes" id="UP001159363"/>
    </source>
</evidence>
<gene>
    <name evidence="1" type="ORF">PR048_013065</name>
</gene>
<proteinExistence type="predicted"/>
<dbReference type="EMBL" id="JARBHB010000004">
    <property type="protein sequence ID" value="KAJ8886853.1"/>
    <property type="molecule type" value="Genomic_DNA"/>
</dbReference>
<reference evidence="1 2" key="1">
    <citation type="submission" date="2023-02" db="EMBL/GenBank/DDBJ databases">
        <title>LHISI_Scaffold_Assembly.</title>
        <authorList>
            <person name="Stuart O.P."/>
            <person name="Cleave R."/>
            <person name="Magrath M.J.L."/>
            <person name="Mikheyev A.S."/>
        </authorList>
    </citation>
    <scope>NUCLEOTIDE SEQUENCE [LARGE SCALE GENOMIC DNA]</scope>
    <source>
        <strain evidence="1">Daus_M_001</strain>
        <tissue evidence="1">Leg muscle</tissue>
    </source>
</reference>
<dbReference type="Proteomes" id="UP001159363">
    <property type="component" value="Chromosome X"/>
</dbReference>
<evidence type="ECO:0000313" key="1">
    <source>
        <dbReference type="EMBL" id="KAJ8886853.1"/>
    </source>
</evidence>
<accession>A0ABQ9HSL1</accession>
<comment type="caution">
    <text evidence="1">The sequence shown here is derived from an EMBL/GenBank/DDBJ whole genome shotgun (WGS) entry which is preliminary data.</text>
</comment>